<dbReference type="AlphaFoldDB" id="A0A0B6ZGF5"/>
<accession>A0A0B6ZGF5</accession>
<evidence type="ECO:0000313" key="1">
    <source>
        <dbReference type="EMBL" id="CEK67694.1"/>
    </source>
</evidence>
<name>A0A0B6ZGF5_9EUPU</name>
<dbReference type="EMBL" id="HACG01020829">
    <property type="protein sequence ID" value="CEK67694.1"/>
    <property type="molecule type" value="Transcribed_RNA"/>
</dbReference>
<proteinExistence type="predicted"/>
<sequence>MCDVGEKSAGQHKATNDFKEFVREAKMDLWEASQYRSVVISYCINSDNVIAE</sequence>
<protein>
    <submittedName>
        <fullName evidence="1">Uncharacterized protein</fullName>
    </submittedName>
</protein>
<reference evidence="1" key="1">
    <citation type="submission" date="2014-12" db="EMBL/GenBank/DDBJ databases">
        <title>Insight into the proteome of Arion vulgaris.</title>
        <authorList>
            <person name="Aradska J."/>
            <person name="Bulat T."/>
            <person name="Smidak R."/>
            <person name="Sarate P."/>
            <person name="Gangsoo J."/>
            <person name="Sialana F."/>
            <person name="Bilban M."/>
            <person name="Lubec G."/>
        </authorList>
    </citation>
    <scope>NUCLEOTIDE SEQUENCE</scope>
    <source>
        <tissue evidence="1">Skin</tissue>
    </source>
</reference>
<gene>
    <name evidence="1" type="primary">ORF63595</name>
</gene>
<organism evidence="1">
    <name type="scientific">Arion vulgaris</name>
    <dbReference type="NCBI Taxonomy" id="1028688"/>
    <lineage>
        <taxon>Eukaryota</taxon>
        <taxon>Metazoa</taxon>
        <taxon>Spiralia</taxon>
        <taxon>Lophotrochozoa</taxon>
        <taxon>Mollusca</taxon>
        <taxon>Gastropoda</taxon>
        <taxon>Heterobranchia</taxon>
        <taxon>Euthyneura</taxon>
        <taxon>Panpulmonata</taxon>
        <taxon>Eupulmonata</taxon>
        <taxon>Stylommatophora</taxon>
        <taxon>Helicina</taxon>
        <taxon>Arionoidea</taxon>
        <taxon>Arionidae</taxon>
        <taxon>Arion</taxon>
    </lineage>
</organism>